<evidence type="ECO:0000313" key="3">
    <source>
        <dbReference type="EMBL" id="OCT64569.1"/>
    </source>
</evidence>
<dbReference type="InterPro" id="IPR035076">
    <property type="entry name" value="Toxin/TOLIP"/>
</dbReference>
<reference evidence="4" key="1">
    <citation type="journal article" date="2016" name="Nature">
        <title>Genome evolution in the allotetraploid frog Xenopus laevis.</title>
        <authorList>
            <person name="Session A.M."/>
            <person name="Uno Y."/>
            <person name="Kwon T."/>
            <person name="Chapman J.A."/>
            <person name="Toyoda A."/>
            <person name="Takahashi S."/>
            <person name="Fukui A."/>
            <person name="Hikosaka A."/>
            <person name="Suzuki A."/>
            <person name="Kondo M."/>
            <person name="van Heeringen S.J."/>
            <person name="Quigley I."/>
            <person name="Heinz S."/>
            <person name="Ogino H."/>
            <person name="Ochi H."/>
            <person name="Hellsten U."/>
            <person name="Lyons J.B."/>
            <person name="Simakov O."/>
            <person name="Putnam N."/>
            <person name="Stites J."/>
            <person name="Kuroki Y."/>
            <person name="Tanaka T."/>
            <person name="Michiue T."/>
            <person name="Watanabe M."/>
            <person name="Bogdanovic O."/>
            <person name="Lister R."/>
            <person name="Georgiou G."/>
            <person name="Paranjpe S.S."/>
            <person name="van Kruijsbergen I."/>
            <person name="Shu S."/>
            <person name="Carlson J."/>
            <person name="Kinoshita T."/>
            <person name="Ohta Y."/>
            <person name="Mawaribuchi S."/>
            <person name="Jenkins J."/>
            <person name="Grimwood J."/>
            <person name="Schmutz J."/>
            <person name="Mitros T."/>
            <person name="Mozaffari S.V."/>
            <person name="Suzuki Y."/>
            <person name="Haramoto Y."/>
            <person name="Yamamoto T.S."/>
            <person name="Takagi C."/>
            <person name="Heald R."/>
            <person name="Miller K."/>
            <person name="Haudenschild C."/>
            <person name="Kitzman J."/>
            <person name="Nakayama T."/>
            <person name="Izutsu Y."/>
            <person name="Robert J."/>
            <person name="Fortriede J."/>
            <person name="Burns K."/>
            <person name="Lotay V."/>
            <person name="Karimi K."/>
            <person name="Yasuoka Y."/>
            <person name="Dichmann D.S."/>
            <person name="Flajnik M.F."/>
            <person name="Houston D.W."/>
            <person name="Shendure J."/>
            <person name="DuPasquier L."/>
            <person name="Vize P.D."/>
            <person name="Zorn A.M."/>
            <person name="Ito M."/>
            <person name="Marcotte E.M."/>
            <person name="Wallingford J.B."/>
            <person name="Ito Y."/>
            <person name="Asashima M."/>
            <person name="Ueno N."/>
            <person name="Matsuda Y."/>
            <person name="Veenstra G.J."/>
            <person name="Fujiyama A."/>
            <person name="Harland R.M."/>
            <person name="Taira M."/>
            <person name="Rokhsar D.S."/>
        </authorList>
    </citation>
    <scope>NUCLEOTIDE SEQUENCE [LARGE SCALE GENOMIC DNA]</scope>
    <source>
        <strain evidence="4">J</strain>
    </source>
</reference>
<gene>
    <name evidence="3" type="ORF">XELAEV_18045668mg</name>
</gene>
<evidence type="ECO:0000259" key="2">
    <source>
        <dbReference type="Pfam" id="PF00087"/>
    </source>
</evidence>
<dbReference type="OMA" id="ANCCKEP"/>
<keyword evidence="1" id="KW-0732">Signal</keyword>
<name>A0A974C165_XENLA</name>
<proteinExistence type="predicted"/>
<dbReference type="SUPFAM" id="SSF57302">
    <property type="entry name" value="Snake toxin-like"/>
    <property type="match status" value="1"/>
</dbReference>
<dbReference type="AlphaFoldDB" id="A0A974C165"/>
<evidence type="ECO:0000256" key="1">
    <source>
        <dbReference type="SAM" id="SignalP"/>
    </source>
</evidence>
<feature type="domain" description="Snake toxin/toxin-like" evidence="2">
    <location>
        <begin position="25"/>
        <end position="106"/>
    </location>
</feature>
<dbReference type="EMBL" id="CM004482">
    <property type="protein sequence ID" value="OCT64569.1"/>
    <property type="molecule type" value="Genomic_DNA"/>
</dbReference>
<accession>A0A974C165</accession>
<organism evidence="3 4">
    <name type="scientific">Xenopus laevis</name>
    <name type="common">African clawed frog</name>
    <dbReference type="NCBI Taxonomy" id="8355"/>
    <lineage>
        <taxon>Eukaryota</taxon>
        <taxon>Metazoa</taxon>
        <taxon>Chordata</taxon>
        <taxon>Craniata</taxon>
        <taxon>Vertebrata</taxon>
        <taxon>Euteleostomi</taxon>
        <taxon>Amphibia</taxon>
        <taxon>Batrachia</taxon>
        <taxon>Anura</taxon>
        <taxon>Pipoidea</taxon>
        <taxon>Pipidae</taxon>
        <taxon>Xenopodinae</taxon>
        <taxon>Xenopus</taxon>
        <taxon>Xenopus</taxon>
    </lineage>
</organism>
<feature type="chain" id="PRO_5037685846" description="Snake toxin/toxin-like domain-containing protein" evidence="1">
    <location>
        <begin position="21"/>
        <end position="107"/>
    </location>
</feature>
<dbReference type="Proteomes" id="UP000694892">
    <property type="component" value="Chromosome 9_10L"/>
</dbReference>
<feature type="signal peptide" evidence="1">
    <location>
        <begin position="1"/>
        <end position="20"/>
    </location>
</feature>
<evidence type="ECO:0000313" key="4">
    <source>
        <dbReference type="Proteomes" id="UP000694892"/>
    </source>
</evidence>
<protein>
    <recommendedName>
        <fullName evidence="2">Snake toxin/toxin-like domain-containing protein</fullName>
    </recommendedName>
</protein>
<dbReference type="Pfam" id="PF00087">
    <property type="entry name" value="Toxin_TOLIP"/>
    <property type="match status" value="1"/>
</dbReference>
<dbReference type="InterPro" id="IPR045860">
    <property type="entry name" value="Snake_toxin-like_sf"/>
</dbReference>
<sequence>MKLIILCAVLLTVLLQETESAKKPLECYACSLPNDCLKLKNKVCEPSHDTCQQSFTIVPDDSENAKPDAKKKFVWERLCTTAAACKKAENRRGRLKANCCKEPLCNV</sequence>